<gene>
    <name evidence="2" type="ORF">PL2TA16_03928</name>
</gene>
<keyword evidence="1" id="KW-1133">Transmembrane helix</keyword>
<accession>V4HPI6</accession>
<dbReference type="EMBL" id="AUSV01000044">
    <property type="protein sequence ID" value="ESP92730.1"/>
    <property type="molecule type" value="Genomic_DNA"/>
</dbReference>
<protein>
    <submittedName>
        <fullName evidence="2">Uncharacterized protein</fullName>
    </submittedName>
</protein>
<reference evidence="2 3" key="1">
    <citation type="submission" date="2013-07" db="EMBL/GenBank/DDBJ databases">
        <title>Draft genome sequence of Pseudoalteromonas luteoviolacea 2ta16.</title>
        <authorList>
            <person name="Allen E.E."/>
            <person name="Azam F."/>
            <person name="Podell S."/>
        </authorList>
    </citation>
    <scope>NUCLEOTIDE SEQUENCE [LARGE SCALE GENOMIC DNA]</scope>
    <source>
        <strain evidence="2 3">2ta16</strain>
    </source>
</reference>
<dbReference type="AlphaFoldDB" id="V4HPI6"/>
<feature type="transmembrane region" description="Helical" evidence="1">
    <location>
        <begin position="12"/>
        <end position="31"/>
    </location>
</feature>
<feature type="transmembrane region" description="Helical" evidence="1">
    <location>
        <begin position="40"/>
        <end position="65"/>
    </location>
</feature>
<comment type="caution">
    <text evidence="2">The sequence shown here is derived from an EMBL/GenBank/DDBJ whole genome shotgun (WGS) entry which is preliminary data.</text>
</comment>
<dbReference type="PATRIC" id="fig|1353533.3.peg.2873"/>
<dbReference type="Proteomes" id="UP000017820">
    <property type="component" value="Unassembled WGS sequence"/>
</dbReference>
<sequence>MIEMLRNGELHLAPVVLVIQVLICLAINIFVAQKYKYSKVVAVCMAVVPLLNMYATCVYIALAIFHSRKPLSNSEN</sequence>
<name>V4HPI6_PSEL2</name>
<organism evidence="2 3">
    <name type="scientific">Pseudoalteromonas luteoviolacea (strain 2ta16)</name>
    <dbReference type="NCBI Taxonomy" id="1353533"/>
    <lineage>
        <taxon>Bacteria</taxon>
        <taxon>Pseudomonadati</taxon>
        <taxon>Pseudomonadota</taxon>
        <taxon>Gammaproteobacteria</taxon>
        <taxon>Alteromonadales</taxon>
        <taxon>Pseudoalteromonadaceae</taxon>
        <taxon>Pseudoalteromonas</taxon>
    </lineage>
</organism>
<evidence type="ECO:0000313" key="2">
    <source>
        <dbReference type="EMBL" id="ESP92730.1"/>
    </source>
</evidence>
<proteinExistence type="predicted"/>
<evidence type="ECO:0000313" key="3">
    <source>
        <dbReference type="Proteomes" id="UP000017820"/>
    </source>
</evidence>
<evidence type="ECO:0000256" key="1">
    <source>
        <dbReference type="SAM" id="Phobius"/>
    </source>
</evidence>
<keyword evidence="1" id="KW-0812">Transmembrane</keyword>
<keyword evidence="1" id="KW-0472">Membrane</keyword>